<comment type="caution">
    <text evidence="2">The sequence shown here is derived from an EMBL/GenBank/DDBJ whole genome shotgun (WGS) entry which is preliminary data.</text>
</comment>
<name>A0ABR5ZAV4_9GAMM</name>
<gene>
    <name evidence="2" type="ORF">H2Y56_06195</name>
</gene>
<accession>A0ABR5ZAV4</accession>
<reference evidence="2 3" key="1">
    <citation type="submission" date="2020-07" db="EMBL/GenBank/DDBJ databases">
        <title>Characterization of Pectobacterium aroidearum strains causing soft rot on Amorphophallus konjac.</title>
        <authorList>
            <person name="Xie H."/>
        </authorList>
    </citation>
    <scope>NUCLEOTIDE SEQUENCE [LARGE SCALE GENOMIC DNA]</scope>
    <source>
        <strain evidence="2 3">MY10</strain>
    </source>
</reference>
<dbReference type="EMBL" id="JACERK010000002">
    <property type="protein sequence ID" value="MBA5231708.1"/>
    <property type="molecule type" value="Genomic_DNA"/>
</dbReference>
<dbReference type="RefSeq" id="WP_181828953.1">
    <property type="nucleotide sequence ID" value="NZ_CP104757.1"/>
</dbReference>
<organism evidence="2 3">
    <name type="scientific">Pectobacterium aroidearum</name>
    <dbReference type="NCBI Taxonomy" id="1201031"/>
    <lineage>
        <taxon>Bacteria</taxon>
        <taxon>Pseudomonadati</taxon>
        <taxon>Pseudomonadota</taxon>
        <taxon>Gammaproteobacteria</taxon>
        <taxon>Enterobacterales</taxon>
        <taxon>Pectobacteriaceae</taxon>
        <taxon>Pectobacterium</taxon>
    </lineage>
</organism>
<feature type="region of interest" description="Disordered" evidence="1">
    <location>
        <begin position="1"/>
        <end position="23"/>
    </location>
</feature>
<evidence type="ECO:0000256" key="1">
    <source>
        <dbReference type="SAM" id="MobiDB-lite"/>
    </source>
</evidence>
<proteinExistence type="predicted"/>
<evidence type="ECO:0000313" key="2">
    <source>
        <dbReference type="EMBL" id="MBA5231708.1"/>
    </source>
</evidence>
<sequence length="98" mass="10336">MVNPASVQPQPVADFGQHDAERDKDLDLAQLRAGMGIAGQTAAAYPGPGSHDAGIEAQSPDKEMHGVLVEPLLPVLNAAQQMNTREGDDKGENEYASQ</sequence>
<keyword evidence="3" id="KW-1185">Reference proteome</keyword>
<dbReference type="Proteomes" id="UP000530038">
    <property type="component" value="Unassembled WGS sequence"/>
</dbReference>
<protein>
    <submittedName>
        <fullName evidence="2">Uncharacterized protein</fullName>
    </submittedName>
</protein>
<evidence type="ECO:0000313" key="3">
    <source>
        <dbReference type="Proteomes" id="UP000530038"/>
    </source>
</evidence>